<dbReference type="InterPro" id="IPR036191">
    <property type="entry name" value="RRF_sf"/>
</dbReference>
<accession>A0A1G2S7Y0</accession>
<dbReference type="EMBL" id="MHUS01000017">
    <property type="protein sequence ID" value="OHA80818.1"/>
    <property type="molecule type" value="Genomic_DNA"/>
</dbReference>
<evidence type="ECO:0000313" key="4">
    <source>
        <dbReference type="EMBL" id="OHA80818.1"/>
    </source>
</evidence>
<evidence type="ECO:0000313" key="5">
    <source>
        <dbReference type="Proteomes" id="UP000176997"/>
    </source>
</evidence>
<sequence>MQYNFTPFKKKISETAEWLSSELSGIHTGRATPALLDLVSIDSYGSRTAVPHVASITIEDPKTLRVSPWDKAQVKVIEKAIYDANLGVSVSVDAEGLRIIFPELTTERRTQFVKLARTKLEDARIALRSEREKVWSEIQEHERDGKMSEDEKFRGKDDLQKFVDEGNARLEEISDKKEREIMG</sequence>
<dbReference type="PANTHER" id="PTHR20982">
    <property type="entry name" value="RIBOSOME RECYCLING FACTOR"/>
    <property type="match status" value="1"/>
</dbReference>
<evidence type="ECO:0000256" key="1">
    <source>
        <dbReference type="ARBA" id="ARBA00005912"/>
    </source>
</evidence>
<dbReference type="AlphaFoldDB" id="A0A1G2S7Y0"/>
<dbReference type="InterPro" id="IPR002661">
    <property type="entry name" value="Ribosome_recyc_fac"/>
</dbReference>
<evidence type="ECO:0000256" key="2">
    <source>
        <dbReference type="ARBA" id="ARBA00022917"/>
    </source>
</evidence>
<name>A0A1G2S7Y0_9BACT</name>
<reference evidence="4 5" key="1">
    <citation type="journal article" date="2016" name="Nat. Commun.">
        <title>Thousands of microbial genomes shed light on interconnected biogeochemical processes in an aquifer system.</title>
        <authorList>
            <person name="Anantharaman K."/>
            <person name="Brown C.T."/>
            <person name="Hug L.A."/>
            <person name="Sharon I."/>
            <person name="Castelle C.J."/>
            <person name="Probst A.J."/>
            <person name="Thomas B.C."/>
            <person name="Singh A."/>
            <person name="Wilkins M.J."/>
            <person name="Karaoz U."/>
            <person name="Brodie E.L."/>
            <person name="Williams K.H."/>
            <person name="Hubbard S.S."/>
            <person name="Banfield J.F."/>
        </authorList>
    </citation>
    <scope>NUCLEOTIDE SEQUENCE [LARGE SCALE GENOMIC DNA]</scope>
</reference>
<organism evidence="4 5">
    <name type="scientific">Candidatus Yonathbacteria bacterium RIFCSPHIGHO2_01_FULL_51_10</name>
    <dbReference type="NCBI Taxonomy" id="1802723"/>
    <lineage>
        <taxon>Bacteria</taxon>
        <taxon>Candidatus Yonathiibacteriota</taxon>
    </lineage>
</organism>
<dbReference type="NCBIfam" id="TIGR00496">
    <property type="entry name" value="frr"/>
    <property type="match status" value="1"/>
</dbReference>
<dbReference type="SUPFAM" id="SSF55194">
    <property type="entry name" value="Ribosome recycling factor, RRF"/>
    <property type="match status" value="1"/>
</dbReference>
<dbReference type="STRING" id="1802723.A2675_01735"/>
<comment type="caution">
    <text evidence="4">The sequence shown here is derived from an EMBL/GenBank/DDBJ whole genome shotgun (WGS) entry which is preliminary data.</text>
</comment>
<dbReference type="PANTHER" id="PTHR20982:SF3">
    <property type="entry name" value="MITOCHONDRIAL RIBOSOME RECYCLING FACTOR PSEUDO 1"/>
    <property type="match status" value="1"/>
</dbReference>
<dbReference type="Gene3D" id="1.10.132.20">
    <property type="entry name" value="Ribosome-recycling factor"/>
    <property type="match status" value="1"/>
</dbReference>
<dbReference type="FunFam" id="3.30.1360.40:FF:000001">
    <property type="entry name" value="Ribosome-recycling factor"/>
    <property type="match status" value="1"/>
</dbReference>
<dbReference type="Pfam" id="PF01765">
    <property type="entry name" value="RRF"/>
    <property type="match status" value="1"/>
</dbReference>
<proteinExistence type="inferred from homology"/>
<dbReference type="Proteomes" id="UP000176997">
    <property type="component" value="Unassembled WGS sequence"/>
</dbReference>
<dbReference type="GO" id="GO:0043023">
    <property type="term" value="F:ribosomal large subunit binding"/>
    <property type="evidence" value="ECO:0007669"/>
    <property type="project" value="TreeGrafter"/>
</dbReference>
<gene>
    <name evidence="4" type="ORF">A2675_01735</name>
</gene>
<dbReference type="GO" id="GO:0006412">
    <property type="term" value="P:translation"/>
    <property type="evidence" value="ECO:0007669"/>
    <property type="project" value="UniProtKB-KW"/>
</dbReference>
<comment type="similarity">
    <text evidence="1">Belongs to the RRF family.</text>
</comment>
<feature type="domain" description="Ribosome recycling factor" evidence="3">
    <location>
        <begin position="20"/>
        <end position="182"/>
    </location>
</feature>
<keyword evidence="2" id="KW-0648">Protein biosynthesis</keyword>
<evidence type="ECO:0000259" key="3">
    <source>
        <dbReference type="Pfam" id="PF01765"/>
    </source>
</evidence>
<protein>
    <submittedName>
        <fullName evidence="4">Ribosome recycling factor</fullName>
    </submittedName>
</protein>
<dbReference type="InterPro" id="IPR023584">
    <property type="entry name" value="Ribosome_recyc_fac_dom"/>
</dbReference>
<dbReference type="Gene3D" id="3.30.1360.40">
    <property type="match status" value="1"/>
</dbReference>